<dbReference type="EMBL" id="JALJXV010000003">
    <property type="protein sequence ID" value="MCP1674460.1"/>
    <property type="molecule type" value="Genomic_DNA"/>
</dbReference>
<dbReference type="Proteomes" id="UP001205843">
    <property type="component" value="Unassembled WGS sequence"/>
</dbReference>
<name>A0AAE3G2D4_9GAMM</name>
<organism evidence="1 2">
    <name type="scientific">Natronocella acetinitrilica</name>
    <dbReference type="NCBI Taxonomy" id="414046"/>
    <lineage>
        <taxon>Bacteria</taxon>
        <taxon>Pseudomonadati</taxon>
        <taxon>Pseudomonadota</taxon>
        <taxon>Gammaproteobacteria</taxon>
        <taxon>Chromatiales</taxon>
        <taxon>Ectothiorhodospiraceae</taxon>
        <taxon>Natronocella</taxon>
    </lineage>
</organism>
<dbReference type="Pfam" id="PF25680">
    <property type="entry name" value="Mom"/>
    <property type="match status" value="1"/>
</dbReference>
<proteinExistence type="predicted"/>
<gene>
    <name evidence="1" type="ORF">J2T57_001562</name>
</gene>
<comment type="caution">
    <text evidence="1">The sequence shown here is derived from an EMBL/GenBank/DDBJ whole genome shotgun (WGS) entry which is preliminary data.</text>
</comment>
<reference evidence="1" key="1">
    <citation type="submission" date="2022-03" db="EMBL/GenBank/DDBJ databases">
        <title>Genomic Encyclopedia of Type Strains, Phase III (KMG-III): the genomes of soil and plant-associated and newly described type strains.</title>
        <authorList>
            <person name="Whitman W."/>
        </authorList>
    </citation>
    <scope>NUCLEOTIDE SEQUENCE</scope>
    <source>
        <strain evidence="1">ANL 6-2</strain>
    </source>
</reference>
<accession>A0AAE3G2D4</accession>
<dbReference type="InterPro" id="IPR057895">
    <property type="entry name" value="Mom"/>
</dbReference>
<sequence>MSLPFVQRWCERRERRLPVGGVIDTARYRVVVIEQALARAFVIRHHYAGSFPAARLSVGLLEAGAGGAPEALVGVAVFGVPMNQQVIPAHLGIDPLAGVELSRLVLLDRVAGNAESWFMARAFRLLREEKPAVIGVVSYCDPVPRRSSAGELVLPGHVGTVYQALNAAYLGRGSARTLLLGPDGRVISERTLSKLRRGESGAAYAERTLLAAGAPARRHGEAPCAWLGRIRACGVLQRIRHGGNHIYAFGLEKRLRTRLRSLADYPKHQQQAA</sequence>
<dbReference type="AlphaFoldDB" id="A0AAE3G2D4"/>
<dbReference type="RefSeq" id="WP_253476457.1">
    <property type="nucleotide sequence ID" value="NZ_JALJXV010000003.1"/>
</dbReference>
<evidence type="ECO:0000313" key="2">
    <source>
        <dbReference type="Proteomes" id="UP001205843"/>
    </source>
</evidence>
<keyword evidence="2" id="KW-1185">Reference proteome</keyword>
<protein>
    <submittedName>
        <fullName evidence="1">Uncharacterized protein</fullName>
    </submittedName>
</protein>
<evidence type="ECO:0000313" key="1">
    <source>
        <dbReference type="EMBL" id="MCP1674460.1"/>
    </source>
</evidence>